<dbReference type="InterPro" id="IPR036864">
    <property type="entry name" value="Zn2-C6_fun-type_DNA-bd_sf"/>
</dbReference>
<dbReference type="Gene3D" id="4.10.240.10">
    <property type="entry name" value="Zn(2)-C6 fungal-type DNA-binding domain"/>
    <property type="match status" value="1"/>
</dbReference>
<evidence type="ECO:0000256" key="7">
    <source>
        <dbReference type="ARBA" id="ARBA00041954"/>
    </source>
</evidence>
<dbReference type="GeneID" id="34611470"/>
<dbReference type="SMART" id="SM00066">
    <property type="entry name" value="GAL4"/>
    <property type="match status" value="1"/>
</dbReference>
<keyword evidence="2" id="KW-0805">Transcription regulation</keyword>
<dbReference type="GO" id="GO:0000981">
    <property type="term" value="F:DNA-binding transcription factor activity, RNA polymerase II-specific"/>
    <property type="evidence" value="ECO:0007669"/>
    <property type="project" value="InterPro"/>
</dbReference>
<dbReference type="PANTHER" id="PTHR47663:SF1">
    <property type="entry name" value="XYLANOLYTIC TRANSCRIPTIONAL ACTIVATOR XLNR-RELATED"/>
    <property type="match status" value="1"/>
</dbReference>
<dbReference type="OrthoDB" id="4330117at2759"/>
<dbReference type="STRING" id="1073090.A0A1L9SDH7"/>
<sequence>MALRLRKACDYCHQSKVKCSGRSPCVRCEELRVPCHYGHVGRIGKPRGSHNRKTLEKAQRLREANALLSPEGSHITSTGCSSPVNPEYSSTWATVNLTDMTDMPGLGPYWTPTSESPGYVGEISAVGELQPGETMDSLVFSIGDGSNTTGTTIERGLAPRHHRIGSGAGPSSAPCGGGSSAGGCGGGCVHVGLDTMAQPKREEISEDFDRAMQSTSAVWAAARALLACERCCTLPQPVFHLLWAIRRACRWLKRVDDSQMTTATAQIGHYTVPTRHLPGVYKLLVHLTLQDGVEVLQALRERLAAHVVLDAEGEALQLTANDVRYLHAALGECQEGLCGLREQ</sequence>
<gene>
    <name evidence="9" type="ORF">ASPZODRAFT_144443</name>
</gene>
<dbReference type="GO" id="GO:0003677">
    <property type="term" value="F:DNA binding"/>
    <property type="evidence" value="ECO:0007669"/>
    <property type="project" value="UniProtKB-KW"/>
</dbReference>
<dbReference type="EMBL" id="KV878346">
    <property type="protein sequence ID" value="OJJ45144.1"/>
    <property type="molecule type" value="Genomic_DNA"/>
</dbReference>
<evidence type="ECO:0000256" key="6">
    <source>
        <dbReference type="ARBA" id="ARBA00040261"/>
    </source>
</evidence>
<keyword evidence="4" id="KW-0804">Transcription</keyword>
<dbReference type="PANTHER" id="PTHR47663">
    <property type="entry name" value="XYLANOLYTIC TRANSCRIPTIONAL ACTIVATOR XLNR-RELATED"/>
    <property type="match status" value="1"/>
</dbReference>
<dbReference type="Proteomes" id="UP000184188">
    <property type="component" value="Unassembled WGS sequence"/>
</dbReference>
<keyword evidence="3" id="KW-0238">DNA-binding</keyword>
<evidence type="ECO:0000256" key="2">
    <source>
        <dbReference type="ARBA" id="ARBA00023015"/>
    </source>
</evidence>
<reference evidence="10" key="1">
    <citation type="journal article" date="2017" name="Genome Biol.">
        <title>Comparative genomics reveals high biological diversity and specific adaptations in the industrially and medically important fungal genus Aspergillus.</title>
        <authorList>
            <person name="de Vries R.P."/>
            <person name="Riley R."/>
            <person name="Wiebenga A."/>
            <person name="Aguilar-Osorio G."/>
            <person name="Amillis S."/>
            <person name="Uchima C.A."/>
            <person name="Anderluh G."/>
            <person name="Asadollahi M."/>
            <person name="Askin M."/>
            <person name="Barry K."/>
            <person name="Battaglia E."/>
            <person name="Bayram O."/>
            <person name="Benocci T."/>
            <person name="Braus-Stromeyer S.A."/>
            <person name="Caldana C."/>
            <person name="Canovas D."/>
            <person name="Cerqueira G.C."/>
            <person name="Chen F."/>
            <person name="Chen W."/>
            <person name="Choi C."/>
            <person name="Clum A."/>
            <person name="Dos Santos R.A."/>
            <person name="Damasio A.R."/>
            <person name="Diallinas G."/>
            <person name="Emri T."/>
            <person name="Fekete E."/>
            <person name="Flipphi M."/>
            <person name="Freyberg S."/>
            <person name="Gallo A."/>
            <person name="Gournas C."/>
            <person name="Habgood R."/>
            <person name="Hainaut M."/>
            <person name="Harispe M.L."/>
            <person name="Henrissat B."/>
            <person name="Hilden K.S."/>
            <person name="Hope R."/>
            <person name="Hossain A."/>
            <person name="Karabika E."/>
            <person name="Karaffa L."/>
            <person name="Karanyi Z."/>
            <person name="Krasevec N."/>
            <person name="Kuo A."/>
            <person name="Kusch H."/>
            <person name="LaButti K."/>
            <person name="Lagendijk E.L."/>
            <person name="Lapidus A."/>
            <person name="Levasseur A."/>
            <person name="Lindquist E."/>
            <person name="Lipzen A."/>
            <person name="Logrieco A.F."/>
            <person name="MacCabe A."/>
            <person name="Maekelae M.R."/>
            <person name="Malavazi I."/>
            <person name="Melin P."/>
            <person name="Meyer V."/>
            <person name="Mielnichuk N."/>
            <person name="Miskei M."/>
            <person name="Molnar A.P."/>
            <person name="Mule G."/>
            <person name="Ngan C.Y."/>
            <person name="Orejas M."/>
            <person name="Orosz E."/>
            <person name="Ouedraogo J.P."/>
            <person name="Overkamp K.M."/>
            <person name="Park H.-S."/>
            <person name="Perrone G."/>
            <person name="Piumi F."/>
            <person name="Punt P.J."/>
            <person name="Ram A.F."/>
            <person name="Ramon A."/>
            <person name="Rauscher S."/>
            <person name="Record E."/>
            <person name="Riano-Pachon D.M."/>
            <person name="Robert V."/>
            <person name="Roehrig J."/>
            <person name="Ruller R."/>
            <person name="Salamov A."/>
            <person name="Salih N.S."/>
            <person name="Samson R.A."/>
            <person name="Sandor E."/>
            <person name="Sanguinetti M."/>
            <person name="Schuetze T."/>
            <person name="Sepcic K."/>
            <person name="Shelest E."/>
            <person name="Sherlock G."/>
            <person name="Sophianopoulou V."/>
            <person name="Squina F.M."/>
            <person name="Sun H."/>
            <person name="Susca A."/>
            <person name="Todd R.B."/>
            <person name="Tsang A."/>
            <person name="Unkles S.E."/>
            <person name="van de Wiele N."/>
            <person name="van Rossen-Uffink D."/>
            <person name="Oliveira J.V."/>
            <person name="Vesth T.C."/>
            <person name="Visser J."/>
            <person name="Yu J.-H."/>
            <person name="Zhou M."/>
            <person name="Andersen M.R."/>
            <person name="Archer D.B."/>
            <person name="Baker S.E."/>
            <person name="Benoit I."/>
            <person name="Brakhage A.A."/>
            <person name="Braus G.H."/>
            <person name="Fischer R."/>
            <person name="Frisvad J.C."/>
            <person name="Goldman G.H."/>
            <person name="Houbraken J."/>
            <person name="Oakley B."/>
            <person name="Pocsi I."/>
            <person name="Scazzocchio C."/>
            <person name="Seiboth B."/>
            <person name="vanKuyk P.A."/>
            <person name="Wortman J."/>
            <person name="Dyer P.S."/>
            <person name="Grigoriev I.V."/>
        </authorList>
    </citation>
    <scope>NUCLEOTIDE SEQUENCE [LARGE SCALE GENOMIC DNA]</scope>
    <source>
        <strain evidence="10">CBS 506.65</strain>
    </source>
</reference>
<evidence type="ECO:0000256" key="5">
    <source>
        <dbReference type="ARBA" id="ARBA00023242"/>
    </source>
</evidence>
<dbReference type="InterPro" id="IPR051439">
    <property type="entry name" value="XlnR/Xlr1"/>
</dbReference>
<name>A0A1L9SDH7_9EURO</name>
<feature type="domain" description="Zn(2)-C6 fungal-type" evidence="8">
    <location>
        <begin position="8"/>
        <end position="37"/>
    </location>
</feature>
<protein>
    <recommendedName>
        <fullName evidence="6">Xylanolytic transcriptional activator xlnR</fullName>
    </recommendedName>
    <alternativeName>
        <fullName evidence="7">Xylanase regulator</fullName>
    </alternativeName>
</protein>
<dbReference type="RefSeq" id="XP_022579654.1">
    <property type="nucleotide sequence ID" value="XM_022725005.1"/>
</dbReference>
<dbReference type="VEuPathDB" id="FungiDB:ASPZODRAFT_144443"/>
<proteinExistence type="predicted"/>
<organism evidence="9 10">
    <name type="scientific">Penicilliopsis zonata CBS 506.65</name>
    <dbReference type="NCBI Taxonomy" id="1073090"/>
    <lineage>
        <taxon>Eukaryota</taxon>
        <taxon>Fungi</taxon>
        <taxon>Dikarya</taxon>
        <taxon>Ascomycota</taxon>
        <taxon>Pezizomycotina</taxon>
        <taxon>Eurotiomycetes</taxon>
        <taxon>Eurotiomycetidae</taxon>
        <taxon>Eurotiales</taxon>
        <taxon>Aspergillaceae</taxon>
        <taxon>Penicilliopsis</taxon>
    </lineage>
</organism>
<dbReference type="SUPFAM" id="SSF57701">
    <property type="entry name" value="Zn2/Cys6 DNA-binding domain"/>
    <property type="match status" value="1"/>
</dbReference>
<dbReference type="AlphaFoldDB" id="A0A1L9SDH7"/>
<dbReference type="GO" id="GO:0008270">
    <property type="term" value="F:zinc ion binding"/>
    <property type="evidence" value="ECO:0007669"/>
    <property type="project" value="InterPro"/>
</dbReference>
<evidence type="ECO:0000259" key="8">
    <source>
        <dbReference type="PROSITE" id="PS50048"/>
    </source>
</evidence>
<evidence type="ECO:0000256" key="1">
    <source>
        <dbReference type="ARBA" id="ARBA00022833"/>
    </source>
</evidence>
<dbReference type="InterPro" id="IPR001138">
    <property type="entry name" value="Zn2Cys6_DnaBD"/>
</dbReference>
<keyword evidence="1" id="KW-0862">Zinc</keyword>
<keyword evidence="5" id="KW-0539">Nucleus</keyword>
<dbReference type="CDD" id="cd00067">
    <property type="entry name" value="GAL4"/>
    <property type="match status" value="1"/>
</dbReference>
<evidence type="ECO:0000256" key="3">
    <source>
        <dbReference type="ARBA" id="ARBA00023125"/>
    </source>
</evidence>
<dbReference type="Pfam" id="PF00172">
    <property type="entry name" value="Zn_clus"/>
    <property type="match status" value="1"/>
</dbReference>
<evidence type="ECO:0000313" key="10">
    <source>
        <dbReference type="Proteomes" id="UP000184188"/>
    </source>
</evidence>
<keyword evidence="10" id="KW-1185">Reference proteome</keyword>
<accession>A0A1L9SDH7</accession>
<evidence type="ECO:0000256" key="4">
    <source>
        <dbReference type="ARBA" id="ARBA00023163"/>
    </source>
</evidence>
<dbReference type="PROSITE" id="PS50048">
    <property type="entry name" value="ZN2_CY6_FUNGAL_2"/>
    <property type="match status" value="1"/>
</dbReference>
<dbReference type="PROSITE" id="PS00463">
    <property type="entry name" value="ZN2_CY6_FUNGAL_1"/>
    <property type="match status" value="1"/>
</dbReference>
<evidence type="ECO:0000313" key="9">
    <source>
        <dbReference type="EMBL" id="OJJ45144.1"/>
    </source>
</evidence>